<evidence type="ECO:0000256" key="1">
    <source>
        <dbReference type="SAM" id="Coils"/>
    </source>
</evidence>
<accession>Q5DVF8</accession>
<evidence type="ECO:0000313" key="2">
    <source>
        <dbReference type="EMBL" id="CAH65774.1"/>
    </source>
</evidence>
<protein>
    <submittedName>
        <fullName evidence="2">Uncharacterized protein</fullName>
    </submittedName>
</protein>
<feature type="coiled-coil region" evidence="1">
    <location>
        <begin position="121"/>
        <end position="155"/>
    </location>
</feature>
<dbReference type="EMBL" id="AJ852505">
    <property type="protein sequence ID" value="CAH65774.1"/>
    <property type="molecule type" value="Genomic_DNA"/>
</dbReference>
<sequence>MADKIAMQTKGKRGRKPKYETKTCPNCGLPYRSTVEREVNGHVYVYAVHQYKDENGKWRKYECYLGPKEQYIHAEKFNDFGLKGGHVEERFVEYLERILRDQLTVDRRFDFAKGIQVLNTIFNLLNEKAETEDEKQLLLETLEGLKAKVEKGEKDS</sequence>
<dbReference type="AlphaFoldDB" id="Q5DVF8"/>
<geneLocation type="plasmid" evidence="2">
    <name>pTAU4</name>
</geneLocation>
<proteinExistence type="predicted"/>
<name>Q5DVF8_9CREN</name>
<keyword evidence="1" id="KW-0175">Coiled coil</keyword>
<organism evidence="2">
    <name type="scientific">Sulfolobus neozealandicus</name>
    <dbReference type="NCBI Taxonomy" id="299422"/>
    <lineage>
        <taxon>Archaea</taxon>
        <taxon>Thermoproteota</taxon>
        <taxon>Thermoprotei</taxon>
        <taxon>Sulfolobales</taxon>
        <taxon>Sulfolobaceae</taxon>
        <taxon>Sulfolobus</taxon>
    </lineage>
</organism>
<reference evidence="2" key="1">
    <citation type="journal article" date="2005" name="Archaea">
        <title>Novel RepA-MCM proteins encoded in plasmids pTAU4, pORA1 and pTIK4 from Sulfolobus neozealandicus.</title>
        <authorList>
            <person name="Greve B."/>
            <person name="Jensen S."/>
            <person name="Phan H."/>
            <person name="Brugger K."/>
            <person name="Zillig W."/>
            <person name="She Q."/>
            <person name="Garrett R."/>
        </authorList>
    </citation>
    <scope>NUCLEOTIDE SEQUENCE</scope>
    <source>
        <strain evidence="2">32/4</strain>
        <plasmid evidence="2">pTAU4</plasmid>
    </source>
</reference>
<keyword evidence="2" id="KW-0614">Plasmid</keyword>